<feature type="domain" description="Multidrug resistance protein MdtA-like C-terminal permuted SH3" evidence="5">
    <location>
        <begin position="307"/>
        <end position="357"/>
    </location>
</feature>
<dbReference type="InterPro" id="IPR058627">
    <property type="entry name" value="MdtA-like_C"/>
</dbReference>
<dbReference type="Pfam" id="PF25954">
    <property type="entry name" value="Beta-barrel_RND_2"/>
    <property type="match status" value="1"/>
</dbReference>
<feature type="signal peptide" evidence="3">
    <location>
        <begin position="1"/>
        <end position="22"/>
    </location>
</feature>
<keyword evidence="3" id="KW-0732">Signal</keyword>
<evidence type="ECO:0000313" key="8">
    <source>
        <dbReference type="Proteomes" id="UP000248198"/>
    </source>
</evidence>
<dbReference type="Pfam" id="PF25967">
    <property type="entry name" value="RND-MFP_C"/>
    <property type="match status" value="1"/>
</dbReference>
<dbReference type="InterPro" id="IPR051909">
    <property type="entry name" value="MFP_Cation_Efflux"/>
</dbReference>
<feature type="chain" id="PRO_5016455563" evidence="3">
    <location>
        <begin position="23"/>
        <end position="367"/>
    </location>
</feature>
<dbReference type="GO" id="GO:0015679">
    <property type="term" value="P:plasma membrane copper ion transport"/>
    <property type="evidence" value="ECO:0007669"/>
    <property type="project" value="TreeGrafter"/>
</dbReference>
<evidence type="ECO:0000259" key="5">
    <source>
        <dbReference type="Pfam" id="PF25967"/>
    </source>
</evidence>
<dbReference type="Gene3D" id="2.40.50.100">
    <property type="match status" value="1"/>
</dbReference>
<dbReference type="InterPro" id="IPR058792">
    <property type="entry name" value="Beta-barrel_RND_2"/>
</dbReference>
<sequence>MYNRYKGSVLAMVAFMITAGMLQGCTRNEAAENAKDEKFRVTEKLLNELAIDTVKENNAVSEISLTGIVAPDENKMVKIFPLVSGITQDVHVQLGDVVAKGQTLASMRSVEIAGFTKDLIASQADLRNTKRILQSTQDMYQSGLASGKDLEQAKSDYQKAAAESKRAGSVMSINKSNGRGYEIKAPIGGYVVEKNLTDNMQVRADNSQNLFTIADLSTVFVLVNIYESDISKVQTGYPVKITTLSYPDKVFTGKIDKVYSMIDPENKVMRARVKIDNPGHLLKPQMFAKVMISASSGEDMPAINTRALVFDNDKNYVLIRDGKAHVRIQPVTVAKRIEDTAYISSGVKPGDQLIASRQLFLYESLKN</sequence>
<name>A0A318U997_9SPHI</name>
<dbReference type="NCBIfam" id="TIGR01730">
    <property type="entry name" value="RND_mfp"/>
    <property type="match status" value="1"/>
</dbReference>
<dbReference type="FunFam" id="2.40.30.170:FF:000010">
    <property type="entry name" value="Efflux RND transporter periplasmic adaptor subunit"/>
    <property type="match status" value="1"/>
</dbReference>
<dbReference type="GO" id="GO:0022857">
    <property type="term" value="F:transmembrane transporter activity"/>
    <property type="evidence" value="ECO:0007669"/>
    <property type="project" value="InterPro"/>
</dbReference>
<dbReference type="Gene3D" id="2.40.30.170">
    <property type="match status" value="1"/>
</dbReference>
<evidence type="ECO:0000256" key="2">
    <source>
        <dbReference type="ARBA" id="ARBA00022448"/>
    </source>
</evidence>
<dbReference type="RefSeq" id="WP_245943710.1">
    <property type="nucleotide sequence ID" value="NZ_QKLU01000007.1"/>
</dbReference>
<accession>A0A318U997</accession>
<organism evidence="7 8">
    <name type="scientific">Pedobacter nutrimenti</name>
    <dbReference type="NCBI Taxonomy" id="1241337"/>
    <lineage>
        <taxon>Bacteria</taxon>
        <taxon>Pseudomonadati</taxon>
        <taxon>Bacteroidota</taxon>
        <taxon>Sphingobacteriia</taxon>
        <taxon>Sphingobacteriales</taxon>
        <taxon>Sphingobacteriaceae</taxon>
        <taxon>Pedobacter</taxon>
    </lineage>
</organism>
<dbReference type="PANTHER" id="PTHR30097">
    <property type="entry name" value="CATION EFFLUX SYSTEM PROTEIN CUSB"/>
    <property type="match status" value="1"/>
</dbReference>
<keyword evidence="2" id="KW-0813">Transport</keyword>
<gene>
    <name evidence="7" type="ORF">B0O44_107113</name>
</gene>
<dbReference type="GO" id="GO:0030313">
    <property type="term" value="C:cell envelope"/>
    <property type="evidence" value="ECO:0007669"/>
    <property type="project" value="TreeGrafter"/>
</dbReference>
<dbReference type="SUPFAM" id="SSF111369">
    <property type="entry name" value="HlyD-like secretion proteins"/>
    <property type="match status" value="1"/>
</dbReference>
<dbReference type="EMBL" id="QKLU01000007">
    <property type="protein sequence ID" value="PYF71498.1"/>
    <property type="molecule type" value="Genomic_DNA"/>
</dbReference>
<dbReference type="GO" id="GO:0016020">
    <property type="term" value="C:membrane"/>
    <property type="evidence" value="ECO:0007669"/>
    <property type="project" value="InterPro"/>
</dbReference>
<evidence type="ECO:0000256" key="3">
    <source>
        <dbReference type="SAM" id="SignalP"/>
    </source>
</evidence>
<dbReference type="InterPro" id="IPR006143">
    <property type="entry name" value="RND_pump_MFP"/>
</dbReference>
<evidence type="ECO:0000259" key="4">
    <source>
        <dbReference type="Pfam" id="PF25954"/>
    </source>
</evidence>
<dbReference type="GO" id="GO:0060003">
    <property type="term" value="P:copper ion export"/>
    <property type="evidence" value="ECO:0007669"/>
    <property type="project" value="TreeGrafter"/>
</dbReference>
<protein>
    <submittedName>
        <fullName evidence="7">Cobalt-zinc-cadmium efflux system membrane fusion protein</fullName>
    </submittedName>
</protein>
<evidence type="ECO:0000256" key="1">
    <source>
        <dbReference type="ARBA" id="ARBA00009477"/>
    </source>
</evidence>
<dbReference type="Gene3D" id="2.40.420.20">
    <property type="match status" value="1"/>
</dbReference>
<feature type="domain" description="CzcB-like barrel-sandwich hybrid" evidence="6">
    <location>
        <begin position="76"/>
        <end position="215"/>
    </location>
</feature>
<reference evidence="7 8" key="1">
    <citation type="submission" date="2018-06" db="EMBL/GenBank/DDBJ databases">
        <title>Genomic Encyclopedia of Archaeal and Bacterial Type Strains, Phase II (KMG-II): from individual species to whole genera.</title>
        <authorList>
            <person name="Goeker M."/>
        </authorList>
    </citation>
    <scope>NUCLEOTIDE SEQUENCE [LARGE SCALE GENOMIC DNA]</scope>
    <source>
        <strain evidence="7 8">DSM 27372</strain>
    </source>
</reference>
<dbReference type="AlphaFoldDB" id="A0A318U997"/>
<dbReference type="Gene3D" id="1.10.287.470">
    <property type="entry name" value="Helix hairpin bin"/>
    <property type="match status" value="1"/>
</dbReference>
<evidence type="ECO:0000313" key="7">
    <source>
        <dbReference type="EMBL" id="PYF71498.1"/>
    </source>
</evidence>
<proteinExistence type="inferred from homology"/>
<dbReference type="InterPro" id="IPR058647">
    <property type="entry name" value="BSH_CzcB-like"/>
</dbReference>
<dbReference type="PROSITE" id="PS51257">
    <property type="entry name" value="PROKAR_LIPOPROTEIN"/>
    <property type="match status" value="1"/>
</dbReference>
<dbReference type="Pfam" id="PF25973">
    <property type="entry name" value="BSH_CzcB"/>
    <property type="match status" value="1"/>
</dbReference>
<comment type="caution">
    <text evidence="7">The sequence shown here is derived from an EMBL/GenBank/DDBJ whole genome shotgun (WGS) entry which is preliminary data.</text>
</comment>
<evidence type="ECO:0000259" key="6">
    <source>
        <dbReference type="Pfam" id="PF25973"/>
    </source>
</evidence>
<dbReference type="Proteomes" id="UP000248198">
    <property type="component" value="Unassembled WGS sequence"/>
</dbReference>
<comment type="similarity">
    <text evidence="1">Belongs to the membrane fusion protein (MFP) (TC 8.A.1) family.</text>
</comment>
<dbReference type="PANTHER" id="PTHR30097:SF4">
    <property type="entry name" value="SLR6042 PROTEIN"/>
    <property type="match status" value="1"/>
</dbReference>
<keyword evidence="8" id="KW-1185">Reference proteome</keyword>
<feature type="domain" description="CusB-like beta-barrel" evidence="4">
    <location>
        <begin position="218"/>
        <end position="295"/>
    </location>
</feature>